<protein>
    <recommendedName>
        <fullName evidence="5">Uncharacterized protein TP-0789 domain-containing protein</fullName>
    </recommendedName>
</protein>
<dbReference type="EMBL" id="AAOH01000007">
    <property type="protein sequence ID" value="EAR27083.1"/>
    <property type="molecule type" value="Genomic_DNA"/>
</dbReference>
<keyword evidence="4" id="KW-0653">Protein transport</keyword>
<gene>
    <name evidence="6" type="ORF">PTD2_05415</name>
</gene>
<proteinExistence type="predicted"/>
<dbReference type="eggNOG" id="COG2834">
    <property type="taxonomic scope" value="Bacteria"/>
</dbReference>
<evidence type="ECO:0000313" key="7">
    <source>
        <dbReference type="Proteomes" id="UP000006201"/>
    </source>
</evidence>
<dbReference type="HOGENOM" id="CLU_081285_0_0_6"/>
<accession>A4CDP1</accession>
<name>A4CDP1_9GAMM</name>
<dbReference type="Gene3D" id="2.50.20.10">
    <property type="entry name" value="Lipoprotein localisation LolA/LolB/LppX"/>
    <property type="match status" value="1"/>
</dbReference>
<comment type="caution">
    <text evidence="6">The sequence shown here is derived from an EMBL/GenBank/DDBJ whole genome shotgun (WGS) entry which is preliminary data.</text>
</comment>
<dbReference type="PIRSF" id="PIRSF028205">
    <property type="entry name" value="UCP028205"/>
    <property type="match status" value="1"/>
</dbReference>
<reference evidence="6 7" key="1">
    <citation type="submission" date="2006-02" db="EMBL/GenBank/DDBJ databases">
        <authorList>
            <person name="Moran M.A."/>
            <person name="Kjelleberg S."/>
            <person name="Egan S."/>
            <person name="Saunders N."/>
            <person name="Thomas T."/>
            <person name="Ferriera S."/>
            <person name="Johnson J."/>
            <person name="Kravitz S."/>
            <person name="Halpern A."/>
            <person name="Remington K."/>
            <person name="Beeson K."/>
            <person name="Tran B."/>
            <person name="Rogers Y.-H."/>
            <person name="Friedman R."/>
            <person name="Venter J.C."/>
        </authorList>
    </citation>
    <scope>NUCLEOTIDE SEQUENCE [LARGE SCALE GENOMIC DNA]</scope>
    <source>
        <strain evidence="6 7">D2</strain>
    </source>
</reference>
<evidence type="ECO:0000259" key="5">
    <source>
        <dbReference type="Pfam" id="PF17131"/>
    </source>
</evidence>
<comment type="subunit">
    <text evidence="1">Monomer.</text>
</comment>
<dbReference type="InterPro" id="IPR033399">
    <property type="entry name" value="TP_0789-like"/>
</dbReference>
<dbReference type="SUPFAM" id="SSF89392">
    <property type="entry name" value="Prokaryotic lipoproteins and lipoprotein localization factors"/>
    <property type="match status" value="1"/>
</dbReference>
<dbReference type="STRING" id="87626.PTD2_05415"/>
<evidence type="ECO:0000256" key="1">
    <source>
        <dbReference type="ARBA" id="ARBA00011245"/>
    </source>
</evidence>
<evidence type="ECO:0000256" key="4">
    <source>
        <dbReference type="ARBA" id="ARBA00022927"/>
    </source>
</evidence>
<sequence length="269" mass="30534">MFNHAPTSLKSKDHIMFFSHLNKKIRLSTLLTIGLLSIGTLEAAPLDTLQILEKAEQYRVKNESAVINCEVEVFKAEQLQKTRLYKVFAGTQERSLVVFQSPADAGQKVLMKGKDFWMFMPKSRRPIRITPMQKLLGDAALGDIATLSWSKQYQVTAQQQTDSTLHFTLEAKTDAASYQKIELTLNSQDSFPISADLYLRSGMLAKTATFTRGERDGETRVVAMTLQDQMKTDNKTVIHYRQTQAMEIPEKLFNPQILIRSDLEQLLAE</sequence>
<dbReference type="Pfam" id="PF17131">
    <property type="entry name" value="LolA_like"/>
    <property type="match status" value="1"/>
</dbReference>
<evidence type="ECO:0000256" key="3">
    <source>
        <dbReference type="ARBA" id="ARBA00022729"/>
    </source>
</evidence>
<feature type="domain" description="Uncharacterized protein TP-0789" evidence="5">
    <location>
        <begin position="92"/>
        <end position="258"/>
    </location>
</feature>
<dbReference type="InterPro" id="IPR029046">
    <property type="entry name" value="LolA/LolB/LppX"/>
</dbReference>
<evidence type="ECO:0000256" key="2">
    <source>
        <dbReference type="ARBA" id="ARBA00022448"/>
    </source>
</evidence>
<dbReference type="GO" id="GO:0015031">
    <property type="term" value="P:protein transport"/>
    <property type="evidence" value="ECO:0007669"/>
    <property type="project" value="UniProtKB-KW"/>
</dbReference>
<keyword evidence="2" id="KW-0813">Transport</keyword>
<organism evidence="6 7">
    <name type="scientific">Pseudoalteromonas tunicata D2</name>
    <dbReference type="NCBI Taxonomy" id="87626"/>
    <lineage>
        <taxon>Bacteria</taxon>
        <taxon>Pseudomonadati</taxon>
        <taxon>Pseudomonadota</taxon>
        <taxon>Gammaproteobacteria</taxon>
        <taxon>Alteromonadales</taxon>
        <taxon>Pseudoalteromonadaceae</taxon>
        <taxon>Pseudoalteromonas</taxon>
    </lineage>
</organism>
<keyword evidence="7" id="KW-1185">Reference proteome</keyword>
<evidence type="ECO:0000313" key="6">
    <source>
        <dbReference type="EMBL" id="EAR27083.1"/>
    </source>
</evidence>
<dbReference type="AlphaFoldDB" id="A4CDP1"/>
<dbReference type="Proteomes" id="UP000006201">
    <property type="component" value="Unassembled WGS sequence"/>
</dbReference>
<dbReference type="CDD" id="cd16329">
    <property type="entry name" value="LolA_like"/>
    <property type="match status" value="1"/>
</dbReference>
<dbReference type="InterPro" id="IPR011220">
    <property type="entry name" value="UCP028205"/>
</dbReference>
<keyword evidence="3" id="KW-0732">Signal</keyword>